<dbReference type="EMBL" id="LS483396">
    <property type="protein sequence ID" value="SQG49032.1"/>
    <property type="molecule type" value="Genomic_DNA"/>
</dbReference>
<feature type="transmembrane region" description="Helical" evidence="1">
    <location>
        <begin position="61"/>
        <end position="82"/>
    </location>
</feature>
<evidence type="ECO:0000256" key="1">
    <source>
        <dbReference type="SAM" id="Phobius"/>
    </source>
</evidence>
<evidence type="ECO:0000313" key="3">
    <source>
        <dbReference type="Proteomes" id="UP000248985"/>
    </source>
</evidence>
<proteinExistence type="predicted"/>
<keyword evidence="1" id="KW-0472">Membrane</keyword>
<feature type="transmembrane region" description="Helical" evidence="1">
    <location>
        <begin position="21"/>
        <end position="41"/>
    </location>
</feature>
<keyword evidence="1" id="KW-1133">Transmembrane helix</keyword>
<evidence type="ECO:0008006" key="4">
    <source>
        <dbReference type="Google" id="ProtNLM"/>
    </source>
</evidence>
<organism evidence="2 3">
    <name type="scientific">Micrococcus luteus (strain ATCC 4698 / DSM 20030 / JCM 1464 / CCM 169 / CCUG 5858 / IAM 1056 / NBRC 3333 / NCIMB 9278 / NCTC 2665 / VKM Ac-2230)</name>
    <name type="common">Micrococcus lysodeikticus</name>
    <dbReference type="NCBI Taxonomy" id="465515"/>
    <lineage>
        <taxon>Bacteria</taxon>
        <taxon>Bacillati</taxon>
        <taxon>Actinomycetota</taxon>
        <taxon>Actinomycetes</taxon>
        <taxon>Micrococcales</taxon>
        <taxon>Micrococcaceae</taxon>
        <taxon>Micrococcus</taxon>
    </lineage>
</organism>
<evidence type="ECO:0000313" key="2">
    <source>
        <dbReference type="EMBL" id="SQG49032.1"/>
    </source>
</evidence>
<accession>A0A7Z7KMA0</accession>
<dbReference type="Proteomes" id="UP000248985">
    <property type="component" value="Chromosome 1"/>
</dbReference>
<keyword evidence="1" id="KW-0812">Transmembrane</keyword>
<name>A0A7Z7KMA0_MICLC</name>
<dbReference type="AlphaFoldDB" id="A0A7Z7KMA0"/>
<reference evidence="2 3" key="1">
    <citation type="submission" date="2018-06" db="EMBL/GenBank/DDBJ databases">
        <authorList>
            <consortium name="Pathogen Informatics"/>
            <person name="Doyle S."/>
        </authorList>
    </citation>
    <scope>NUCLEOTIDE SEQUENCE [LARGE SCALE GENOMIC DNA]</scope>
    <source>
        <strain evidence="2 3">NCTC2665</strain>
    </source>
</reference>
<gene>
    <name evidence="2" type="ORF">NCTC2665_01562</name>
</gene>
<sequence length="88" mass="9383">MPRRGSTVRGRVLGRPWERGLPLLVLIVDLVAVLLATFVSAQLRFGASRSITLPGAELIDYGTISLTLSAAWVLALGIQGSVKSRVVV</sequence>
<protein>
    <recommendedName>
        <fullName evidence="4">Sugar transferase</fullName>
    </recommendedName>
</protein>